<dbReference type="InterPro" id="IPR036866">
    <property type="entry name" value="RibonucZ/Hydroxyglut_hydro"/>
</dbReference>
<dbReference type="PANTHER" id="PTHR46233">
    <property type="entry name" value="HYDROXYACYLGLUTATHIONE HYDROLASE GLOC"/>
    <property type="match status" value="1"/>
</dbReference>
<accession>A0A2B2ET17</accession>
<dbReference type="Gene3D" id="3.60.15.10">
    <property type="entry name" value="Ribonuclease Z/Hydroxyacylglutathione hydrolase-like"/>
    <property type="match status" value="1"/>
</dbReference>
<gene>
    <name evidence="6" type="ORF">CN290_24100</name>
</gene>
<keyword evidence="4" id="KW-0862">Zinc</keyword>
<dbReference type="InterPro" id="IPR001279">
    <property type="entry name" value="Metallo-B-lactamas"/>
</dbReference>
<dbReference type="SUPFAM" id="SSF56281">
    <property type="entry name" value="Metallo-hydrolase/oxidoreductase"/>
    <property type="match status" value="1"/>
</dbReference>
<dbReference type="RefSeq" id="WP_097952663.1">
    <property type="nucleotide sequence ID" value="NZ_NTQT01000029.1"/>
</dbReference>
<dbReference type="SMART" id="SM00849">
    <property type="entry name" value="Lactamase_B"/>
    <property type="match status" value="1"/>
</dbReference>
<organism evidence="6 7">
    <name type="scientific">Bacillus cereus</name>
    <dbReference type="NCBI Taxonomy" id="1396"/>
    <lineage>
        <taxon>Bacteria</taxon>
        <taxon>Bacillati</taxon>
        <taxon>Bacillota</taxon>
        <taxon>Bacilli</taxon>
        <taxon>Bacillales</taxon>
        <taxon>Bacillaceae</taxon>
        <taxon>Bacillus</taxon>
        <taxon>Bacillus cereus group</taxon>
    </lineage>
</organism>
<evidence type="ECO:0000313" key="7">
    <source>
        <dbReference type="Proteomes" id="UP000220226"/>
    </source>
</evidence>
<evidence type="ECO:0000256" key="2">
    <source>
        <dbReference type="ARBA" id="ARBA00022723"/>
    </source>
</evidence>
<dbReference type="Pfam" id="PF00753">
    <property type="entry name" value="Lactamase_B"/>
    <property type="match status" value="1"/>
</dbReference>
<keyword evidence="2" id="KW-0479">Metal-binding</keyword>
<comment type="cofactor">
    <cofactor evidence="1">
        <name>Zn(2+)</name>
        <dbReference type="ChEBI" id="CHEBI:29105"/>
    </cofactor>
</comment>
<dbReference type="PANTHER" id="PTHR46233:SF3">
    <property type="entry name" value="HYDROXYACYLGLUTATHIONE HYDROLASE GLOC"/>
    <property type="match status" value="1"/>
</dbReference>
<dbReference type="GO" id="GO:0046872">
    <property type="term" value="F:metal ion binding"/>
    <property type="evidence" value="ECO:0007669"/>
    <property type="project" value="UniProtKB-KW"/>
</dbReference>
<comment type="caution">
    <text evidence="6">The sequence shown here is derived from an EMBL/GenBank/DDBJ whole genome shotgun (WGS) entry which is preliminary data.</text>
</comment>
<dbReference type="AlphaFoldDB" id="A0A2B2ET17"/>
<proteinExistence type="predicted"/>
<evidence type="ECO:0000259" key="5">
    <source>
        <dbReference type="SMART" id="SM00849"/>
    </source>
</evidence>
<evidence type="ECO:0000256" key="4">
    <source>
        <dbReference type="ARBA" id="ARBA00022833"/>
    </source>
</evidence>
<dbReference type="EMBL" id="NTQT01000029">
    <property type="protein sequence ID" value="PFC71144.1"/>
    <property type="molecule type" value="Genomic_DNA"/>
</dbReference>
<dbReference type="Proteomes" id="UP000220226">
    <property type="component" value="Unassembled WGS sequence"/>
</dbReference>
<feature type="domain" description="Metallo-beta-lactamase" evidence="5">
    <location>
        <begin position="12"/>
        <end position="191"/>
    </location>
</feature>
<dbReference type="CDD" id="cd06262">
    <property type="entry name" value="metallo-hydrolase-like_MBL-fold"/>
    <property type="match status" value="1"/>
</dbReference>
<protein>
    <recommendedName>
        <fullName evidence="5">Metallo-beta-lactamase domain-containing protein</fullName>
    </recommendedName>
</protein>
<evidence type="ECO:0000313" key="6">
    <source>
        <dbReference type="EMBL" id="PFC71144.1"/>
    </source>
</evidence>
<evidence type="ECO:0000256" key="3">
    <source>
        <dbReference type="ARBA" id="ARBA00022801"/>
    </source>
</evidence>
<dbReference type="GO" id="GO:0016787">
    <property type="term" value="F:hydrolase activity"/>
    <property type="evidence" value="ECO:0007669"/>
    <property type="project" value="UniProtKB-KW"/>
</dbReference>
<evidence type="ECO:0000256" key="1">
    <source>
        <dbReference type="ARBA" id="ARBA00001947"/>
    </source>
</evidence>
<reference evidence="6 7" key="1">
    <citation type="submission" date="2017-09" db="EMBL/GenBank/DDBJ databases">
        <title>Large-scale bioinformatics analysis of Bacillus genomes uncovers conserved roles of natural products in bacterial physiology.</title>
        <authorList>
            <consortium name="Agbiome Team Llc"/>
            <person name="Bleich R.M."/>
            <person name="Grubbs K.J."/>
            <person name="Santa Maria K.C."/>
            <person name="Allen S.E."/>
            <person name="Farag S."/>
            <person name="Shank E.A."/>
            <person name="Bowers A."/>
        </authorList>
    </citation>
    <scope>NUCLEOTIDE SEQUENCE [LARGE SCALE GENOMIC DNA]</scope>
    <source>
        <strain evidence="6 7">AFS025165</strain>
    </source>
</reference>
<sequence length="211" mass="23691">MEWIRIPVGPIKANAYILSNADKTCVIFDPGGESDKINQYIQTNDLIPKAILLTHAHFDHIGAVDEVRTKWDIPVYLHQAERDWLSDAELNRSALPGRKKTTANPADYLIETEEEIHIGSFSFKVLFTPGHSPGSVSYYIKNENILISGDVLFKGGIGRTDISGADHNLLMKTIQQKLFSLPEKTLVLSGHGDVTDIQNERKQNPFLRNLR</sequence>
<name>A0A2B2ET17_BACCE</name>
<keyword evidence="3" id="KW-0378">Hydrolase</keyword>
<dbReference type="InterPro" id="IPR051453">
    <property type="entry name" value="MBL_Glyoxalase_II"/>
</dbReference>